<accession>A0A2N7U4F3</accession>
<feature type="transmembrane region" description="Helical" evidence="4">
    <location>
        <begin position="386"/>
        <end position="404"/>
    </location>
</feature>
<dbReference type="InterPro" id="IPR050327">
    <property type="entry name" value="Proton-linked_MCT"/>
</dbReference>
<proteinExistence type="predicted"/>
<dbReference type="OrthoDB" id="7876195at2"/>
<feature type="transmembrane region" description="Helical" evidence="4">
    <location>
        <begin position="352"/>
        <end position="374"/>
    </location>
</feature>
<keyword evidence="6" id="KW-1185">Reference proteome</keyword>
<dbReference type="EMBL" id="PNRF01000020">
    <property type="protein sequence ID" value="PMR75312.1"/>
    <property type="molecule type" value="Genomic_DNA"/>
</dbReference>
<feature type="transmembrane region" description="Helical" evidence="4">
    <location>
        <begin position="73"/>
        <end position="94"/>
    </location>
</feature>
<organism evidence="5 6">
    <name type="scientific">Billgrantia endophytica</name>
    <dbReference type="NCBI Taxonomy" id="2033802"/>
    <lineage>
        <taxon>Bacteria</taxon>
        <taxon>Pseudomonadati</taxon>
        <taxon>Pseudomonadota</taxon>
        <taxon>Gammaproteobacteria</taxon>
        <taxon>Oceanospirillales</taxon>
        <taxon>Halomonadaceae</taxon>
        <taxon>Billgrantia</taxon>
    </lineage>
</organism>
<keyword evidence="2 4" id="KW-1133">Transmembrane helix</keyword>
<dbReference type="PANTHER" id="PTHR11360:SF290">
    <property type="entry name" value="MONOCARBOXYLATE MFS PERMEASE"/>
    <property type="match status" value="1"/>
</dbReference>
<sequence>MQRTRFFGWTVVGATFVLATCGWGVGFYGPPIFMHAVVQRTGWPVSWVSAAVTLHFLCGALVVANLPRLYRCFGIPIITVLGAALLAIGVLGWASARLPWQLFTAALFSGFGWAALGAAAVNAIIAPWFISARPAALGMAYNGASLGGLIFSPLWVWLIGAFGFVTAAWGVGLLLVAIVSSLATLVFSRTPEQLGQHVDGGGADTSTRRAASAAMSLPGNLLFMSRRFLTLATGMSLGLFAQIGLIAHLFSLLAPRLGEQWAGWAMGLATLCAIIGRTLVGWLLKPNTDRRLVAGMGYATQLGGSIVLMLAGDHLVLVWLGVVLFGSGIGNSTSLPPLIAQVEFTSEDARRAVPMIVAISQASYAFAPVMFGLLRESTGPPMNSSMLFFAVVALVQAVAMFCFMRGRKLKNR</sequence>
<reference evidence="5 6" key="1">
    <citation type="submission" date="2018-01" db="EMBL/GenBank/DDBJ databases">
        <title>Halomonas endophytica sp. nov., isolated from storage liquid in the stems of Populus euphratica.</title>
        <authorList>
            <person name="Chen C."/>
        </authorList>
    </citation>
    <scope>NUCLEOTIDE SEQUENCE [LARGE SCALE GENOMIC DNA]</scope>
    <source>
        <strain evidence="5 6">MC28</strain>
    </source>
</reference>
<feature type="transmembrane region" description="Helical" evidence="4">
    <location>
        <begin position="228"/>
        <end position="249"/>
    </location>
</feature>
<dbReference type="PANTHER" id="PTHR11360">
    <property type="entry name" value="MONOCARBOXYLATE TRANSPORTER"/>
    <property type="match status" value="1"/>
</dbReference>
<name>A0A2N7U4F3_9GAMM</name>
<protein>
    <submittedName>
        <fullName evidence="5">MFS transporter</fullName>
    </submittedName>
</protein>
<dbReference type="Proteomes" id="UP000235803">
    <property type="component" value="Unassembled WGS sequence"/>
</dbReference>
<keyword evidence="3 4" id="KW-0472">Membrane</keyword>
<dbReference type="InterPro" id="IPR011701">
    <property type="entry name" value="MFS"/>
</dbReference>
<feature type="transmembrane region" description="Helical" evidence="4">
    <location>
        <begin position="100"/>
        <end position="125"/>
    </location>
</feature>
<dbReference type="Gene3D" id="1.20.1250.20">
    <property type="entry name" value="MFS general substrate transporter like domains"/>
    <property type="match status" value="1"/>
</dbReference>
<feature type="transmembrane region" description="Helical" evidence="4">
    <location>
        <begin position="7"/>
        <end position="25"/>
    </location>
</feature>
<comment type="caution">
    <text evidence="5">The sequence shown here is derived from an EMBL/GenBank/DDBJ whole genome shotgun (WGS) entry which is preliminary data.</text>
</comment>
<feature type="transmembrane region" description="Helical" evidence="4">
    <location>
        <begin position="164"/>
        <end position="187"/>
    </location>
</feature>
<evidence type="ECO:0000313" key="5">
    <source>
        <dbReference type="EMBL" id="PMR75312.1"/>
    </source>
</evidence>
<evidence type="ECO:0000313" key="6">
    <source>
        <dbReference type="Proteomes" id="UP000235803"/>
    </source>
</evidence>
<feature type="transmembrane region" description="Helical" evidence="4">
    <location>
        <begin position="261"/>
        <end position="280"/>
    </location>
</feature>
<dbReference type="RefSeq" id="WP_102653326.1">
    <property type="nucleotide sequence ID" value="NZ_PNRF01000020.1"/>
</dbReference>
<dbReference type="SUPFAM" id="SSF103473">
    <property type="entry name" value="MFS general substrate transporter"/>
    <property type="match status" value="1"/>
</dbReference>
<evidence type="ECO:0000256" key="4">
    <source>
        <dbReference type="SAM" id="Phobius"/>
    </source>
</evidence>
<evidence type="ECO:0000256" key="1">
    <source>
        <dbReference type="ARBA" id="ARBA00022692"/>
    </source>
</evidence>
<dbReference type="AlphaFoldDB" id="A0A2N7U4F3"/>
<feature type="transmembrane region" description="Helical" evidence="4">
    <location>
        <begin position="137"/>
        <end position="158"/>
    </location>
</feature>
<keyword evidence="1 4" id="KW-0812">Transmembrane</keyword>
<feature type="transmembrane region" description="Helical" evidence="4">
    <location>
        <begin position="45"/>
        <end position="66"/>
    </location>
</feature>
<dbReference type="Pfam" id="PF07690">
    <property type="entry name" value="MFS_1"/>
    <property type="match status" value="1"/>
</dbReference>
<evidence type="ECO:0000256" key="2">
    <source>
        <dbReference type="ARBA" id="ARBA00022989"/>
    </source>
</evidence>
<evidence type="ECO:0000256" key="3">
    <source>
        <dbReference type="ARBA" id="ARBA00023136"/>
    </source>
</evidence>
<feature type="transmembrane region" description="Helical" evidence="4">
    <location>
        <begin position="317"/>
        <end position="340"/>
    </location>
</feature>
<dbReference type="GO" id="GO:0022857">
    <property type="term" value="F:transmembrane transporter activity"/>
    <property type="evidence" value="ECO:0007669"/>
    <property type="project" value="InterPro"/>
</dbReference>
<dbReference type="InterPro" id="IPR036259">
    <property type="entry name" value="MFS_trans_sf"/>
</dbReference>
<feature type="transmembrane region" description="Helical" evidence="4">
    <location>
        <begin position="292"/>
        <end position="311"/>
    </location>
</feature>
<gene>
    <name evidence="5" type="ORF">C1H69_10345</name>
</gene>